<dbReference type="SUPFAM" id="SSF55729">
    <property type="entry name" value="Acyl-CoA N-acyltransferases (Nat)"/>
    <property type="match status" value="1"/>
</dbReference>
<accession>A0A0F5H025</accession>
<dbReference type="Pfam" id="PF00583">
    <property type="entry name" value="Acetyltransf_1"/>
    <property type="match status" value="1"/>
</dbReference>
<gene>
    <name evidence="2" type="ORF">MMELEA_00150</name>
</gene>
<dbReference type="InterPro" id="IPR000182">
    <property type="entry name" value="GNAT_dom"/>
</dbReference>
<evidence type="ECO:0000259" key="1">
    <source>
        <dbReference type="PROSITE" id="PS51186"/>
    </source>
</evidence>
<dbReference type="PROSITE" id="PS51186">
    <property type="entry name" value="GNAT"/>
    <property type="match status" value="1"/>
</dbReference>
<name>A0A0F5H025_9BACT</name>
<dbReference type="GO" id="GO:0016747">
    <property type="term" value="F:acyltransferase activity, transferring groups other than amino-acyl groups"/>
    <property type="evidence" value="ECO:0007669"/>
    <property type="project" value="InterPro"/>
</dbReference>
<organism evidence="2 3">
    <name type="scientific">Mycoplasmopsis meleagridis ATCC 25294</name>
    <dbReference type="NCBI Taxonomy" id="1264554"/>
    <lineage>
        <taxon>Bacteria</taxon>
        <taxon>Bacillati</taxon>
        <taxon>Mycoplasmatota</taxon>
        <taxon>Mycoplasmoidales</taxon>
        <taxon>Metamycoplasmataceae</taxon>
        <taxon>Mycoplasmopsis</taxon>
    </lineage>
</organism>
<evidence type="ECO:0000313" key="3">
    <source>
        <dbReference type="Proteomes" id="UP000033750"/>
    </source>
</evidence>
<keyword evidence="2" id="KW-0808">Transferase</keyword>
<dbReference type="InterPro" id="IPR016181">
    <property type="entry name" value="Acyl_CoA_acyltransferase"/>
</dbReference>
<dbReference type="AlphaFoldDB" id="A0A0F5H025"/>
<feature type="domain" description="N-acetyltransferase" evidence="1">
    <location>
        <begin position="139"/>
        <end position="270"/>
    </location>
</feature>
<dbReference type="Gene3D" id="3.40.630.30">
    <property type="match status" value="1"/>
</dbReference>
<keyword evidence="3" id="KW-1185">Reference proteome</keyword>
<evidence type="ECO:0000313" key="2">
    <source>
        <dbReference type="EMBL" id="KKB26634.1"/>
    </source>
</evidence>
<dbReference type="Proteomes" id="UP000033750">
    <property type="component" value="Unassembled WGS sequence"/>
</dbReference>
<dbReference type="RefSeq" id="WP_046096982.1">
    <property type="nucleotide sequence ID" value="NZ_JZXN01000017.1"/>
</dbReference>
<dbReference type="EMBL" id="JZXN01000017">
    <property type="protein sequence ID" value="KKB26634.1"/>
    <property type="molecule type" value="Genomic_DNA"/>
</dbReference>
<protein>
    <submittedName>
        <fullName evidence="2">Acetyltransferase, GNAT family</fullName>
    </submittedName>
</protein>
<dbReference type="PATRIC" id="fig|1264554.4.peg.45"/>
<dbReference type="STRING" id="29561.MM26B8_05600"/>
<proteinExistence type="predicted"/>
<sequence>MIRETIKQDKMEIMMLLDKDPLYNLFLISDVSNFGLNNSFIKSYVIEEENKIEAFILIFNQTLLFYDPRKLLKTVDLVNLIEIHNIKNINVSEKMFLNLNDFVNKYFSKLNIHEQFFAKCNKLIEKETKNVLKASLEDIKLIVDSRINIPEFKDFLNNTYEKELELYEEAYKKGISHNFIIKDHNKNKVIAHAAIAASTDKAAMIGGVYCLKEYRNNGYATNVMIELTNFIIRNNKEAVLFYHNEKAGSIYRKIGYETFGKVYTLVINDY</sequence>
<reference evidence="2 3" key="1">
    <citation type="submission" date="2015-03" db="EMBL/GenBank/DDBJ databases">
        <title>Genome sequence of Mycoplasma meleagridis strain ATCC 25294.</title>
        <authorList>
            <person name="Yacoub E."/>
            <person name="Blanchard A."/>
            <person name="Sirand-Pugnet P."/>
            <person name="Mardassi B.B.A."/>
        </authorList>
    </citation>
    <scope>NUCLEOTIDE SEQUENCE [LARGE SCALE GENOMIC DNA]</scope>
    <source>
        <strain evidence="2 3">ATCC 25294</strain>
    </source>
</reference>
<comment type="caution">
    <text evidence="2">The sequence shown here is derived from an EMBL/GenBank/DDBJ whole genome shotgun (WGS) entry which is preliminary data.</text>
</comment>
<dbReference type="OrthoDB" id="248489at2"/>